<dbReference type="STRING" id="1440053.GCA_000718095_01034"/>
<keyword evidence="1" id="KW-1003">Cell membrane</keyword>
<dbReference type="AlphaFoldDB" id="A0A2T7T265"/>
<organism evidence="6 7">
    <name type="scientific">Streptomyces scopuliridis RB72</name>
    <dbReference type="NCBI Taxonomy" id="1440053"/>
    <lineage>
        <taxon>Bacteria</taxon>
        <taxon>Bacillati</taxon>
        <taxon>Actinomycetota</taxon>
        <taxon>Actinomycetes</taxon>
        <taxon>Kitasatosporales</taxon>
        <taxon>Streptomycetaceae</taxon>
        <taxon>Streptomyces</taxon>
    </lineage>
</organism>
<dbReference type="PANTHER" id="PTHR43649">
    <property type="entry name" value="ARABINOSE-BINDING PROTEIN-RELATED"/>
    <property type="match status" value="1"/>
</dbReference>
<gene>
    <name evidence="6" type="ORF">Y717_01225</name>
</gene>
<proteinExistence type="predicted"/>
<dbReference type="PANTHER" id="PTHR43649:SF33">
    <property type="entry name" value="POLYGALACTURONAN_RHAMNOGALACTURONAN-BINDING PROTEIN YTCQ"/>
    <property type="match status" value="1"/>
</dbReference>
<sequence>MWTFKQSHVAALRAAAEKFTAETGTKVNIQAVTPDDAFLTKVQAAARTNDLPDVLEVHANGDDLAFGGAGLLEDLSKDVDQKWLAQYLPQVLTDGTVTPDVYKASLTEGSKTQGVQLGQRFSVPLTVGTQGVVYMNKSRAAKAGVTRAPATWEEFIDALDKVTKAYPDNGGVTVGVKQPSTALEWLMQPMAFGMLGKQKFEALFGPDTAQGWSSPNGQKVLNTYNEVTPYWMPGTQSKGIDEADLAFAQGKASFDIGGTYTLAFLAENGYDADNLMTFPVPPPKDAAIPGLQLSPFSLTGLSITRTSDKKDEALRWLKFLSRDDVAADFGKQALDVPPNDLDKKQSEALGPVLNSMEAAFGSGKNSYNAGYTAYRPSLYDPGKVGAVLAQFTPLKSRSAESTGTQMSSMLKSYWAEQNK</sequence>
<dbReference type="InterPro" id="IPR006059">
    <property type="entry name" value="SBP"/>
</dbReference>
<evidence type="ECO:0000313" key="7">
    <source>
        <dbReference type="Proteomes" id="UP000245992"/>
    </source>
</evidence>
<dbReference type="Gene3D" id="3.40.190.10">
    <property type="entry name" value="Periplasmic binding protein-like II"/>
    <property type="match status" value="1"/>
</dbReference>
<evidence type="ECO:0000256" key="5">
    <source>
        <dbReference type="ARBA" id="ARBA00023288"/>
    </source>
</evidence>
<keyword evidence="2" id="KW-0732">Signal</keyword>
<keyword evidence="7" id="KW-1185">Reference proteome</keyword>
<name>A0A2T7T265_9ACTN</name>
<evidence type="ECO:0000256" key="1">
    <source>
        <dbReference type="ARBA" id="ARBA00022475"/>
    </source>
</evidence>
<dbReference type="Pfam" id="PF01547">
    <property type="entry name" value="SBP_bac_1"/>
    <property type="match status" value="1"/>
</dbReference>
<accession>A0A2T7T265</accession>
<dbReference type="EMBL" id="AZSP01000243">
    <property type="protein sequence ID" value="PVE09250.1"/>
    <property type="molecule type" value="Genomic_DNA"/>
</dbReference>
<protein>
    <submittedName>
        <fullName evidence="6">Sugar ABC transporter substrate-binding protein</fullName>
    </submittedName>
</protein>
<dbReference type="Proteomes" id="UP000245992">
    <property type="component" value="Unassembled WGS sequence"/>
</dbReference>
<evidence type="ECO:0000313" key="6">
    <source>
        <dbReference type="EMBL" id="PVE09250.1"/>
    </source>
</evidence>
<keyword evidence="3" id="KW-0472">Membrane</keyword>
<dbReference type="InterPro" id="IPR050490">
    <property type="entry name" value="Bact_solute-bd_prot1"/>
</dbReference>
<reference evidence="6 7" key="1">
    <citation type="submission" date="2013-12" db="EMBL/GenBank/DDBJ databases">
        <title>Annotated genome of Streptomyces scopuliridis.</title>
        <authorList>
            <person name="Olson J.B."/>
        </authorList>
    </citation>
    <scope>NUCLEOTIDE SEQUENCE [LARGE SCALE GENOMIC DNA]</scope>
    <source>
        <strain evidence="6 7">RB72</strain>
    </source>
</reference>
<dbReference type="SUPFAM" id="SSF53850">
    <property type="entry name" value="Periplasmic binding protein-like II"/>
    <property type="match status" value="1"/>
</dbReference>
<evidence type="ECO:0000256" key="2">
    <source>
        <dbReference type="ARBA" id="ARBA00022729"/>
    </source>
</evidence>
<comment type="caution">
    <text evidence="6">The sequence shown here is derived from an EMBL/GenBank/DDBJ whole genome shotgun (WGS) entry which is preliminary data.</text>
</comment>
<evidence type="ECO:0000256" key="4">
    <source>
        <dbReference type="ARBA" id="ARBA00023139"/>
    </source>
</evidence>
<keyword evidence="4" id="KW-0564">Palmitate</keyword>
<evidence type="ECO:0000256" key="3">
    <source>
        <dbReference type="ARBA" id="ARBA00023136"/>
    </source>
</evidence>
<dbReference type="OrthoDB" id="2510110at2"/>
<dbReference type="RefSeq" id="WP_030350208.1">
    <property type="nucleotide sequence ID" value="NZ_AZSP01000243.1"/>
</dbReference>
<keyword evidence="5" id="KW-0449">Lipoprotein</keyword>